<organism evidence="3 4">
    <name type="scientific">Terrabacter carboxydivorans</name>
    <dbReference type="NCBI Taxonomy" id="619730"/>
    <lineage>
        <taxon>Bacteria</taxon>
        <taxon>Bacillati</taxon>
        <taxon>Actinomycetota</taxon>
        <taxon>Actinomycetes</taxon>
        <taxon>Micrococcales</taxon>
        <taxon>Intrasporangiaceae</taxon>
        <taxon>Terrabacter</taxon>
    </lineage>
</organism>
<protein>
    <recommendedName>
        <fullName evidence="2">SHOCT domain-containing protein</fullName>
    </recommendedName>
</protein>
<comment type="caution">
    <text evidence="3">The sequence shown here is derived from an EMBL/GenBank/DDBJ whole genome shotgun (WGS) entry which is preliminary data.</text>
</comment>
<keyword evidence="4" id="KW-1185">Reference proteome</keyword>
<dbReference type="Pfam" id="PF09851">
    <property type="entry name" value="SHOCT"/>
    <property type="match status" value="1"/>
</dbReference>
<feature type="compositionally biased region" description="Pro residues" evidence="1">
    <location>
        <begin position="73"/>
        <end position="87"/>
    </location>
</feature>
<dbReference type="Proteomes" id="UP001500730">
    <property type="component" value="Unassembled WGS sequence"/>
</dbReference>
<sequence length="129" mass="12857">MRGRMGRPGLLGLAARTAVVAGTANAVSGKMQQGQQVKAQQAADAEAYRQQQEAAAQAAATQAAVAQALAAQAPPPPPPPPPAPAPAAAPAAMGADDMIAALERLAALHAQGILTDEELAQQKARILAG</sequence>
<evidence type="ECO:0000313" key="3">
    <source>
        <dbReference type="EMBL" id="GAA2481342.1"/>
    </source>
</evidence>
<accession>A0ABP5YH78</accession>
<evidence type="ECO:0000259" key="2">
    <source>
        <dbReference type="Pfam" id="PF09851"/>
    </source>
</evidence>
<evidence type="ECO:0000313" key="4">
    <source>
        <dbReference type="Proteomes" id="UP001500730"/>
    </source>
</evidence>
<evidence type="ECO:0000256" key="1">
    <source>
        <dbReference type="SAM" id="MobiDB-lite"/>
    </source>
</evidence>
<dbReference type="RefSeq" id="WP_344254599.1">
    <property type="nucleotide sequence ID" value="NZ_BAAARE010000007.1"/>
</dbReference>
<feature type="region of interest" description="Disordered" evidence="1">
    <location>
        <begin position="64"/>
        <end position="91"/>
    </location>
</feature>
<gene>
    <name evidence="3" type="ORF">GCM10009858_18760</name>
</gene>
<dbReference type="InterPro" id="IPR018649">
    <property type="entry name" value="SHOCT"/>
</dbReference>
<reference evidence="4" key="1">
    <citation type="journal article" date="2019" name="Int. J. Syst. Evol. Microbiol.">
        <title>The Global Catalogue of Microorganisms (GCM) 10K type strain sequencing project: providing services to taxonomists for standard genome sequencing and annotation.</title>
        <authorList>
            <consortium name="The Broad Institute Genomics Platform"/>
            <consortium name="The Broad Institute Genome Sequencing Center for Infectious Disease"/>
            <person name="Wu L."/>
            <person name="Ma J."/>
        </authorList>
    </citation>
    <scope>NUCLEOTIDE SEQUENCE [LARGE SCALE GENOMIC DNA]</scope>
    <source>
        <strain evidence="4">JCM 16259</strain>
    </source>
</reference>
<feature type="domain" description="SHOCT" evidence="2">
    <location>
        <begin position="100"/>
        <end position="127"/>
    </location>
</feature>
<name>A0ABP5YH78_9MICO</name>
<proteinExistence type="predicted"/>
<dbReference type="EMBL" id="BAAARE010000007">
    <property type="protein sequence ID" value="GAA2481342.1"/>
    <property type="molecule type" value="Genomic_DNA"/>
</dbReference>